<feature type="transmembrane region" description="Helical" evidence="1">
    <location>
        <begin position="161"/>
        <end position="181"/>
    </location>
</feature>
<keyword evidence="4" id="KW-1185">Reference proteome</keyword>
<accession>A0AAD7EGU8</accession>
<organism evidence="3 4">
    <name type="scientific">Mycena albidolilacea</name>
    <dbReference type="NCBI Taxonomy" id="1033008"/>
    <lineage>
        <taxon>Eukaryota</taxon>
        <taxon>Fungi</taxon>
        <taxon>Dikarya</taxon>
        <taxon>Basidiomycota</taxon>
        <taxon>Agaricomycotina</taxon>
        <taxon>Agaricomycetes</taxon>
        <taxon>Agaricomycetidae</taxon>
        <taxon>Agaricales</taxon>
        <taxon>Marasmiineae</taxon>
        <taxon>Mycenaceae</taxon>
        <taxon>Mycena</taxon>
    </lineage>
</organism>
<feature type="transmembrane region" description="Helical" evidence="1">
    <location>
        <begin position="118"/>
        <end position="141"/>
    </location>
</feature>
<keyword evidence="1" id="KW-0472">Membrane</keyword>
<gene>
    <name evidence="3" type="ORF">DFH08DRAFT_891043</name>
</gene>
<feature type="transmembrane region" description="Helical" evidence="1">
    <location>
        <begin position="49"/>
        <end position="69"/>
    </location>
</feature>
<dbReference type="AlphaFoldDB" id="A0AAD7EGU8"/>
<sequence length="295" mass="32582">MSAPAFDADSTLGALLIGTLVSYALFGVMTTQVYVYYGRFQDPWKMKAMVGAVWCGELAHTICIAISLYTMVITNYGHPERLLVLPNSLLASTFIGSLVSFGVQVFFAIRIYSLSKSWWIPCICWALSLFRLVPPNVILFAYGHRPAHEFLGKFGPLFDAIWAASAANDLLIAGTLVYLLYRRRSSVFEKTVAAIDKLIQWTIETGVVTSIASIIMLVSFISLPSTFVWLAFFVVIPRLFSNSLMASLNSRAALRAANEPRLPSSTPAAHISTLPRPMNSISIEMNKVTMTAYDD</sequence>
<reference evidence="3" key="1">
    <citation type="submission" date="2023-03" db="EMBL/GenBank/DDBJ databases">
        <title>Massive genome expansion in bonnet fungi (Mycena s.s.) driven by repeated elements and novel gene families across ecological guilds.</title>
        <authorList>
            <consortium name="Lawrence Berkeley National Laboratory"/>
            <person name="Harder C.B."/>
            <person name="Miyauchi S."/>
            <person name="Viragh M."/>
            <person name="Kuo A."/>
            <person name="Thoen E."/>
            <person name="Andreopoulos B."/>
            <person name="Lu D."/>
            <person name="Skrede I."/>
            <person name="Drula E."/>
            <person name="Henrissat B."/>
            <person name="Morin E."/>
            <person name="Kohler A."/>
            <person name="Barry K."/>
            <person name="LaButti K."/>
            <person name="Morin E."/>
            <person name="Salamov A."/>
            <person name="Lipzen A."/>
            <person name="Mereny Z."/>
            <person name="Hegedus B."/>
            <person name="Baldrian P."/>
            <person name="Stursova M."/>
            <person name="Weitz H."/>
            <person name="Taylor A."/>
            <person name="Grigoriev I.V."/>
            <person name="Nagy L.G."/>
            <person name="Martin F."/>
            <person name="Kauserud H."/>
        </authorList>
    </citation>
    <scope>NUCLEOTIDE SEQUENCE</scope>
    <source>
        <strain evidence="3">CBHHK002</strain>
    </source>
</reference>
<evidence type="ECO:0000313" key="3">
    <source>
        <dbReference type="EMBL" id="KAJ7319431.1"/>
    </source>
</evidence>
<feature type="transmembrane region" description="Helical" evidence="1">
    <location>
        <begin position="12"/>
        <end position="37"/>
    </location>
</feature>
<feature type="transmembrane region" description="Helical" evidence="1">
    <location>
        <begin position="89"/>
        <end position="111"/>
    </location>
</feature>
<comment type="caution">
    <text evidence="3">The sequence shown here is derived from an EMBL/GenBank/DDBJ whole genome shotgun (WGS) entry which is preliminary data.</text>
</comment>
<dbReference type="Proteomes" id="UP001218218">
    <property type="component" value="Unassembled WGS sequence"/>
</dbReference>
<feature type="domain" description="DUF6534" evidence="2">
    <location>
        <begin position="165"/>
        <end position="252"/>
    </location>
</feature>
<evidence type="ECO:0000256" key="1">
    <source>
        <dbReference type="SAM" id="Phobius"/>
    </source>
</evidence>
<protein>
    <recommendedName>
        <fullName evidence="2">DUF6534 domain-containing protein</fullName>
    </recommendedName>
</protein>
<dbReference type="EMBL" id="JARIHO010000054">
    <property type="protein sequence ID" value="KAJ7319431.1"/>
    <property type="molecule type" value="Genomic_DNA"/>
</dbReference>
<dbReference type="Pfam" id="PF20152">
    <property type="entry name" value="DUF6534"/>
    <property type="match status" value="1"/>
</dbReference>
<keyword evidence="1" id="KW-1133">Transmembrane helix</keyword>
<dbReference type="PANTHER" id="PTHR40465:SF1">
    <property type="entry name" value="DUF6534 DOMAIN-CONTAINING PROTEIN"/>
    <property type="match status" value="1"/>
</dbReference>
<proteinExistence type="predicted"/>
<evidence type="ECO:0000259" key="2">
    <source>
        <dbReference type="Pfam" id="PF20152"/>
    </source>
</evidence>
<evidence type="ECO:0000313" key="4">
    <source>
        <dbReference type="Proteomes" id="UP001218218"/>
    </source>
</evidence>
<name>A0AAD7EGU8_9AGAR</name>
<keyword evidence="1" id="KW-0812">Transmembrane</keyword>
<dbReference type="PANTHER" id="PTHR40465">
    <property type="entry name" value="CHROMOSOME 1, WHOLE GENOME SHOTGUN SEQUENCE"/>
    <property type="match status" value="1"/>
</dbReference>
<dbReference type="InterPro" id="IPR045339">
    <property type="entry name" value="DUF6534"/>
</dbReference>